<evidence type="ECO:0000313" key="3">
    <source>
        <dbReference type="Proteomes" id="UP000824469"/>
    </source>
</evidence>
<dbReference type="AlphaFoldDB" id="A0AA38CEQ4"/>
<evidence type="ECO:0000313" key="2">
    <source>
        <dbReference type="EMBL" id="KAH9295304.1"/>
    </source>
</evidence>
<feature type="compositionally biased region" description="Acidic residues" evidence="1">
    <location>
        <begin position="84"/>
        <end position="94"/>
    </location>
</feature>
<dbReference type="PANTHER" id="PTHR37178:SF1">
    <property type="entry name" value="PLANT_PROTEIN"/>
    <property type="match status" value="1"/>
</dbReference>
<name>A0AA38CEQ4_TAXCH</name>
<accession>A0AA38CEQ4</accession>
<comment type="caution">
    <text evidence="2">The sequence shown here is derived from an EMBL/GenBank/DDBJ whole genome shotgun (WGS) entry which is preliminary data.</text>
</comment>
<gene>
    <name evidence="2" type="ORF">KI387_038892</name>
</gene>
<proteinExistence type="predicted"/>
<protein>
    <submittedName>
        <fullName evidence="2">Uncharacterized protein</fullName>
    </submittedName>
</protein>
<sequence>MDVLFLNLPTNKFLLNNNNLPKRLKLSETGTRIRPRLLDLRTAIINENNSFRTPTWSLPSFVLKPPRRKKPRRCKAGAKGTRDGEDDSSDDDVDEAIHMDGQIPETSDKFVKQVSSRAYDIRRQLKQSMDSSSYDVLEANPWREDSKPVYVLAQGENQLWTMRTRRARREVERELGLLFPKQGKKRTEIGTQMKESDGNTRFRMLVEDVREGVLVFEDKEDAANYCNLLEGCRGQGCAGVAELDASS</sequence>
<evidence type="ECO:0000256" key="1">
    <source>
        <dbReference type="SAM" id="MobiDB-lite"/>
    </source>
</evidence>
<dbReference type="OMA" id="TEIGTQM"/>
<keyword evidence="3" id="KW-1185">Reference proteome</keyword>
<feature type="non-terminal residue" evidence="2">
    <location>
        <position position="247"/>
    </location>
</feature>
<feature type="compositionally biased region" description="Basic residues" evidence="1">
    <location>
        <begin position="65"/>
        <end position="76"/>
    </location>
</feature>
<reference evidence="2 3" key="1">
    <citation type="journal article" date="2021" name="Nat. Plants">
        <title>The Taxus genome provides insights into paclitaxel biosynthesis.</title>
        <authorList>
            <person name="Xiong X."/>
            <person name="Gou J."/>
            <person name="Liao Q."/>
            <person name="Li Y."/>
            <person name="Zhou Q."/>
            <person name="Bi G."/>
            <person name="Li C."/>
            <person name="Du R."/>
            <person name="Wang X."/>
            <person name="Sun T."/>
            <person name="Guo L."/>
            <person name="Liang H."/>
            <person name="Lu P."/>
            <person name="Wu Y."/>
            <person name="Zhang Z."/>
            <person name="Ro D.K."/>
            <person name="Shang Y."/>
            <person name="Huang S."/>
            <person name="Yan J."/>
        </authorList>
    </citation>
    <scope>NUCLEOTIDE SEQUENCE [LARGE SCALE GENOMIC DNA]</scope>
    <source>
        <strain evidence="2">Ta-2019</strain>
    </source>
</reference>
<organism evidence="2 3">
    <name type="scientific">Taxus chinensis</name>
    <name type="common">Chinese yew</name>
    <name type="synonym">Taxus wallichiana var. chinensis</name>
    <dbReference type="NCBI Taxonomy" id="29808"/>
    <lineage>
        <taxon>Eukaryota</taxon>
        <taxon>Viridiplantae</taxon>
        <taxon>Streptophyta</taxon>
        <taxon>Embryophyta</taxon>
        <taxon>Tracheophyta</taxon>
        <taxon>Spermatophyta</taxon>
        <taxon>Pinopsida</taxon>
        <taxon>Pinidae</taxon>
        <taxon>Conifers II</taxon>
        <taxon>Cupressales</taxon>
        <taxon>Taxaceae</taxon>
        <taxon>Taxus</taxon>
    </lineage>
</organism>
<dbReference type="PANTHER" id="PTHR37178">
    <property type="entry name" value="PLANT/PROTEIN"/>
    <property type="match status" value="1"/>
</dbReference>
<dbReference type="EMBL" id="JAHRHJ020000011">
    <property type="protein sequence ID" value="KAH9295304.1"/>
    <property type="molecule type" value="Genomic_DNA"/>
</dbReference>
<dbReference type="Proteomes" id="UP000824469">
    <property type="component" value="Unassembled WGS sequence"/>
</dbReference>
<feature type="region of interest" description="Disordered" evidence="1">
    <location>
        <begin position="64"/>
        <end position="94"/>
    </location>
</feature>